<dbReference type="PANTHER" id="PTHR46268">
    <property type="entry name" value="STRESS RESPONSE PROTEIN NHAX"/>
    <property type="match status" value="1"/>
</dbReference>
<keyword evidence="4" id="KW-1185">Reference proteome</keyword>
<dbReference type="Pfam" id="PF00582">
    <property type="entry name" value="Usp"/>
    <property type="match status" value="1"/>
</dbReference>
<dbReference type="InterPro" id="IPR014729">
    <property type="entry name" value="Rossmann-like_a/b/a_fold"/>
</dbReference>
<evidence type="ECO:0000313" key="3">
    <source>
        <dbReference type="EMBL" id="KKF01960.1"/>
    </source>
</evidence>
<evidence type="ECO:0000259" key="2">
    <source>
        <dbReference type="Pfam" id="PF00582"/>
    </source>
</evidence>
<dbReference type="STRING" id="1807.MOBUDSM44075_02224"/>
<reference evidence="3 4" key="1">
    <citation type="journal article" date="2015" name="Genome Announc.">
        <title>Draft Genome Sequence of Mycobacterium obuense Strain UC1, Isolated from Patient Sputum.</title>
        <authorList>
            <person name="Greninger A.L."/>
            <person name="Cunningham G."/>
            <person name="Hsu E.D."/>
            <person name="Yu J.M."/>
            <person name="Chiu C.Y."/>
            <person name="Miller S."/>
        </authorList>
    </citation>
    <scope>NUCLEOTIDE SEQUENCE [LARGE SCALE GENOMIC DNA]</scope>
    <source>
        <strain evidence="3 4">UC1</strain>
    </source>
</reference>
<dbReference type="PRINTS" id="PR01438">
    <property type="entry name" value="UNVRSLSTRESS"/>
</dbReference>
<evidence type="ECO:0000313" key="4">
    <source>
        <dbReference type="Proteomes" id="UP000034150"/>
    </source>
</evidence>
<protein>
    <submittedName>
        <fullName evidence="3">Universal stress protein UspA</fullName>
    </submittedName>
</protein>
<dbReference type="EMBL" id="LAUZ02000035">
    <property type="protein sequence ID" value="KKF01960.1"/>
    <property type="molecule type" value="Genomic_DNA"/>
</dbReference>
<name>A0A0M2K427_9MYCO</name>
<comment type="similarity">
    <text evidence="1">Belongs to the universal stress protein A family.</text>
</comment>
<feature type="domain" description="UspA" evidence="2">
    <location>
        <begin position="9"/>
        <end position="136"/>
    </location>
</feature>
<accession>A0A0M2K427</accession>
<dbReference type="OrthoDB" id="3174546at2"/>
<evidence type="ECO:0000256" key="1">
    <source>
        <dbReference type="ARBA" id="ARBA00008791"/>
    </source>
</evidence>
<dbReference type="AlphaFoldDB" id="A0A0M2K427"/>
<sequence length="269" mass="28177">MNTDTAPSVVVGIDGSAAALEAALWAIDEAEHRDATLRLVSVIDDDEATDADGPATTFAQTAAKNAASAIEATGRPVRVDVSIVHGRPVEALLRASRSAILLCVGARGLRHATRGRIGSTAAALSAAAQCPVAIVRSHRTHGRRQRSVVVELPDRATAGALLDRGLQEAHRRGASVRILASSPRTPDNLAHWERRLAESRRKYPQLDISSVSCDSDALGYVAANADDVALMVTSRTRRGGVTELVGAPGNSILCDTDCSILICGPQTAL</sequence>
<comment type="caution">
    <text evidence="3">The sequence shown here is derived from an EMBL/GenBank/DDBJ whole genome shotgun (WGS) entry which is preliminary data.</text>
</comment>
<organism evidence="3 4">
    <name type="scientific">Mycolicibacterium obuense</name>
    <dbReference type="NCBI Taxonomy" id="1807"/>
    <lineage>
        <taxon>Bacteria</taxon>
        <taxon>Bacillati</taxon>
        <taxon>Actinomycetota</taxon>
        <taxon>Actinomycetes</taxon>
        <taxon>Mycobacteriales</taxon>
        <taxon>Mycobacteriaceae</taxon>
        <taxon>Mycolicibacterium</taxon>
    </lineage>
</organism>
<dbReference type="Gene3D" id="3.40.50.620">
    <property type="entry name" value="HUPs"/>
    <property type="match status" value="2"/>
</dbReference>
<gene>
    <name evidence="3" type="ORF">WN67_11155</name>
</gene>
<dbReference type="InterPro" id="IPR006015">
    <property type="entry name" value="Universal_stress_UspA"/>
</dbReference>
<dbReference type="Proteomes" id="UP000034150">
    <property type="component" value="Unassembled WGS sequence"/>
</dbReference>
<dbReference type="PATRIC" id="fig|1807.13.peg.3205"/>
<proteinExistence type="inferred from homology"/>
<dbReference type="InterPro" id="IPR006016">
    <property type="entry name" value="UspA"/>
</dbReference>
<dbReference type="SUPFAM" id="SSF52402">
    <property type="entry name" value="Adenine nucleotide alpha hydrolases-like"/>
    <property type="match status" value="1"/>
</dbReference>
<dbReference type="PANTHER" id="PTHR46268:SF6">
    <property type="entry name" value="UNIVERSAL STRESS PROTEIN UP12"/>
    <property type="match status" value="1"/>
</dbReference>